<dbReference type="Pfam" id="PF08279">
    <property type="entry name" value="HTH_11"/>
    <property type="match status" value="1"/>
</dbReference>
<dbReference type="PIRSF" id="PIRSF016838">
    <property type="entry name" value="PafC"/>
    <property type="match status" value="1"/>
</dbReference>
<feature type="domain" description="HTH deoR-type" evidence="3">
    <location>
        <begin position="1"/>
        <end position="60"/>
    </location>
</feature>
<keyword evidence="5" id="KW-1185">Reference proteome</keyword>
<organism evidence="4 5">
    <name type="scientific">Paenibacillus plantiphilus</name>
    <dbReference type="NCBI Taxonomy" id="2905650"/>
    <lineage>
        <taxon>Bacteria</taxon>
        <taxon>Bacillati</taxon>
        <taxon>Bacillota</taxon>
        <taxon>Bacilli</taxon>
        <taxon>Bacillales</taxon>
        <taxon>Paenibacillaceae</taxon>
        <taxon>Paenibacillus</taxon>
    </lineage>
</organism>
<proteinExistence type="predicted"/>
<sequence length="302" mass="34823">MNDRRIAIMQIMNAHKKFTARELAERFDVSVRTIQRDLDYLQGIGFPLYTEVGAHGGYRVLPNRIMPPLQLNRTEAIGLFLMLQVLEKMPDFPYQSVRAYLAEQYYASLPTDIQAAIDGMRNHLLFNQPQPQQTAPFTTMLLEAAMDKKAVRFLYDASGGPKHATAYPLGIYCDNGFWYMPARRGQRIILYRVDRIQQLEILNYTDDTLPTLTEWMASADEREGVEVVLQFTSEGARLAQSDYHFRLTSLDDKQWRGLVPPEEFPFLSRKLLHYGPEVKVIAPAQLQRSVMTLLEHSLKQYS</sequence>
<dbReference type="RefSeq" id="WP_236340881.1">
    <property type="nucleotide sequence ID" value="NZ_CAKMMF010000009.1"/>
</dbReference>
<evidence type="ECO:0000256" key="1">
    <source>
        <dbReference type="ARBA" id="ARBA00023015"/>
    </source>
</evidence>
<protein>
    <recommendedName>
        <fullName evidence="3">HTH deoR-type domain-containing protein</fullName>
    </recommendedName>
</protein>
<dbReference type="Pfam" id="PF13280">
    <property type="entry name" value="WYL"/>
    <property type="match status" value="1"/>
</dbReference>
<dbReference type="SUPFAM" id="SSF46785">
    <property type="entry name" value="Winged helix' DNA-binding domain"/>
    <property type="match status" value="1"/>
</dbReference>
<gene>
    <name evidence="4" type="ORF">PAECIP111893_01993</name>
</gene>
<dbReference type="Proteomes" id="UP000838686">
    <property type="component" value="Unassembled WGS sequence"/>
</dbReference>
<comment type="caution">
    <text evidence="4">The sequence shown here is derived from an EMBL/GenBank/DDBJ whole genome shotgun (WGS) entry which is preliminary data.</text>
</comment>
<dbReference type="Gene3D" id="1.10.10.10">
    <property type="entry name" value="Winged helix-like DNA-binding domain superfamily/Winged helix DNA-binding domain"/>
    <property type="match status" value="1"/>
</dbReference>
<dbReference type="InterPro" id="IPR051534">
    <property type="entry name" value="CBASS_pafABC_assoc_protein"/>
</dbReference>
<dbReference type="PANTHER" id="PTHR34580:SF9">
    <property type="entry name" value="SLL5097 PROTEIN"/>
    <property type="match status" value="1"/>
</dbReference>
<dbReference type="InterPro" id="IPR026881">
    <property type="entry name" value="WYL_dom"/>
</dbReference>
<name>A0ABN8GHN1_9BACL</name>
<dbReference type="InterPro" id="IPR028349">
    <property type="entry name" value="PafC-like"/>
</dbReference>
<dbReference type="SMART" id="SM00420">
    <property type="entry name" value="HTH_DEOR"/>
    <property type="match status" value="1"/>
</dbReference>
<evidence type="ECO:0000313" key="5">
    <source>
        <dbReference type="Proteomes" id="UP000838686"/>
    </source>
</evidence>
<keyword evidence="2" id="KW-0804">Transcription</keyword>
<dbReference type="InterPro" id="IPR036390">
    <property type="entry name" value="WH_DNA-bd_sf"/>
</dbReference>
<accession>A0ABN8GHN1</accession>
<dbReference type="PANTHER" id="PTHR34580">
    <property type="match status" value="1"/>
</dbReference>
<dbReference type="InterPro" id="IPR036388">
    <property type="entry name" value="WH-like_DNA-bd_sf"/>
</dbReference>
<evidence type="ECO:0000313" key="4">
    <source>
        <dbReference type="EMBL" id="CAH1203540.1"/>
    </source>
</evidence>
<reference evidence="4" key="1">
    <citation type="submission" date="2022-01" db="EMBL/GenBank/DDBJ databases">
        <authorList>
            <person name="Criscuolo A."/>
        </authorList>
    </citation>
    <scope>NUCLEOTIDE SEQUENCE</scope>
    <source>
        <strain evidence="4">CIP111893</strain>
    </source>
</reference>
<dbReference type="InterPro" id="IPR001034">
    <property type="entry name" value="DeoR_HTH"/>
</dbReference>
<dbReference type="EMBL" id="CAKMMF010000009">
    <property type="protein sequence ID" value="CAH1203540.1"/>
    <property type="molecule type" value="Genomic_DNA"/>
</dbReference>
<evidence type="ECO:0000259" key="3">
    <source>
        <dbReference type="PROSITE" id="PS51000"/>
    </source>
</evidence>
<keyword evidence="1" id="KW-0805">Transcription regulation</keyword>
<evidence type="ECO:0000256" key="2">
    <source>
        <dbReference type="ARBA" id="ARBA00023163"/>
    </source>
</evidence>
<dbReference type="InterPro" id="IPR013196">
    <property type="entry name" value="HTH_11"/>
</dbReference>
<dbReference type="PROSITE" id="PS51000">
    <property type="entry name" value="HTH_DEOR_2"/>
    <property type="match status" value="1"/>
</dbReference>
<dbReference type="PROSITE" id="PS52050">
    <property type="entry name" value="WYL"/>
    <property type="match status" value="1"/>
</dbReference>